<protein>
    <submittedName>
        <fullName evidence="1">Uncharacterized protein</fullName>
    </submittedName>
</protein>
<accession>A0A923RQ00</accession>
<dbReference type="Proteomes" id="UP000652477">
    <property type="component" value="Unassembled WGS sequence"/>
</dbReference>
<organism evidence="1 2">
    <name type="scientific">Mediterraneibacter hominis</name>
    <dbReference type="NCBI Taxonomy" id="2763054"/>
    <lineage>
        <taxon>Bacteria</taxon>
        <taxon>Bacillati</taxon>
        <taxon>Bacillota</taxon>
        <taxon>Clostridia</taxon>
        <taxon>Lachnospirales</taxon>
        <taxon>Lachnospiraceae</taxon>
        <taxon>Mediterraneibacter</taxon>
    </lineage>
</organism>
<comment type="caution">
    <text evidence="1">The sequence shown here is derived from an EMBL/GenBank/DDBJ whole genome shotgun (WGS) entry which is preliminary data.</text>
</comment>
<dbReference type="RefSeq" id="WP_186874777.1">
    <property type="nucleotide sequence ID" value="NZ_JACOPF010000001.1"/>
</dbReference>
<evidence type="ECO:0000313" key="1">
    <source>
        <dbReference type="EMBL" id="MBC5688143.1"/>
    </source>
</evidence>
<keyword evidence="2" id="KW-1185">Reference proteome</keyword>
<dbReference type="EMBL" id="JACOPF010000001">
    <property type="protein sequence ID" value="MBC5688143.1"/>
    <property type="molecule type" value="Genomic_DNA"/>
</dbReference>
<gene>
    <name evidence="1" type="ORF">H8S37_04240</name>
</gene>
<dbReference type="AlphaFoldDB" id="A0A923RQ00"/>
<name>A0A923RQ00_9FIRM</name>
<proteinExistence type="predicted"/>
<sequence>MGEIKIKVEHLVSPEIDTCTYGGDFWGKDVCQYHTHRNRTHGRKAQMERNVPKCALFNVWLDKSYKKCAECQKACKEAWNKRAGEDGAEE</sequence>
<evidence type="ECO:0000313" key="2">
    <source>
        <dbReference type="Proteomes" id="UP000652477"/>
    </source>
</evidence>
<reference evidence="1" key="1">
    <citation type="submission" date="2020-08" db="EMBL/GenBank/DDBJ databases">
        <title>Genome public.</title>
        <authorList>
            <person name="Liu C."/>
            <person name="Sun Q."/>
        </authorList>
    </citation>
    <scope>NUCLEOTIDE SEQUENCE</scope>
    <source>
        <strain evidence="1">NSJ-55</strain>
    </source>
</reference>